<proteinExistence type="predicted"/>
<reference evidence="2 3" key="1">
    <citation type="submission" date="2016-06" db="EMBL/GenBank/DDBJ databases">
        <title>Living apart together: crosstalk between the core and supernumerary genomes in a fungal plant pathogen.</title>
        <authorList>
            <person name="Vanheule A."/>
            <person name="Audenaert K."/>
            <person name="Warris S."/>
            <person name="Van De Geest H."/>
            <person name="Schijlen E."/>
            <person name="Hofte M."/>
            <person name="De Saeger S."/>
            <person name="Haesaert G."/>
            <person name="Waalwijk C."/>
            <person name="Van Der Lee T."/>
        </authorList>
    </citation>
    <scope>NUCLEOTIDE SEQUENCE [LARGE SCALE GENOMIC DNA]</scope>
    <source>
        <strain evidence="2 3">2516</strain>
    </source>
</reference>
<dbReference type="OMA" id="MIHDEPG"/>
<accession>A0A1B8AQP1</accession>
<dbReference type="AlphaFoldDB" id="A0A1B8AQP1"/>
<evidence type="ECO:0000313" key="2">
    <source>
        <dbReference type="EMBL" id="OBS22838.1"/>
    </source>
</evidence>
<keyword evidence="3" id="KW-1185">Reference proteome</keyword>
<evidence type="ECO:0000256" key="1">
    <source>
        <dbReference type="SAM" id="MobiDB-lite"/>
    </source>
</evidence>
<gene>
    <name evidence="2" type="ORF">FPOA_09161</name>
</gene>
<dbReference type="Proteomes" id="UP000091967">
    <property type="component" value="Unassembled WGS sequence"/>
</dbReference>
<evidence type="ECO:0008006" key="4">
    <source>
        <dbReference type="Google" id="ProtNLM"/>
    </source>
</evidence>
<comment type="caution">
    <text evidence="2">The sequence shown here is derived from an EMBL/GenBank/DDBJ whole genome shotgun (WGS) entry which is preliminary data.</text>
</comment>
<dbReference type="EMBL" id="LYXU01000003">
    <property type="protein sequence ID" value="OBS22838.1"/>
    <property type="molecule type" value="Genomic_DNA"/>
</dbReference>
<sequence>MVEGNFTFLVVDGTGRPSDPESRAAIRSQCMKGVNVRQDSRRSKRKAKNRKAHPGKAVEPDTQDGIIIRRKEQSLHRTSGLQNERRYIQLFRSLGMSVDDFGFDSSLFPSSIMQTVMKYNSILEIVYPLDTNLNVHKWMTDDFQFLYQNKTLLSAVYLATYAVDDLRCSTRLSSWTQQLLCNILSSLNRDLHEAVGQQSSTTMITILILLFPAELLQDFGALRSHLEGVGRLLLIKDNVTGLDAKLLYKIQQFDLRLALASGRPLHLTLEGNGYPTLPMPPIVTPDILQKLKVHSPRVIEAFQNLQGLTQDIKYALIARNDLMWTDSQSQINNIQTQLLHPNNNYADIDEALKLGMLAFLTTLSRSPVRRPQLPDLQRRFETSYTAIQDQNMSHKTFTIWVMMMGFFSAIEVSNPVVGDLWGGVVDSNLLWETARDMILAEDLPWIEFIHDGPAKEAFVYLQAHRTLE</sequence>
<protein>
    <recommendedName>
        <fullName evidence="4">Transcription factor domain-containing protein</fullName>
    </recommendedName>
</protein>
<name>A0A1B8AQP1_FUSPO</name>
<feature type="region of interest" description="Disordered" evidence="1">
    <location>
        <begin position="32"/>
        <end position="64"/>
    </location>
</feature>
<feature type="compositionally biased region" description="Basic residues" evidence="1">
    <location>
        <begin position="42"/>
        <end position="54"/>
    </location>
</feature>
<evidence type="ECO:0000313" key="3">
    <source>
        <dbReference type="Proteomes" id="UP000091967"/>
    </source>
</evidence>
<dbReference type="STRING" id="36050.A0A1B8AQP1"/>
<organism evidence="2 3">
    <name type="scientific">Fusarium poae</name>
    <dbReference type="NCBI Taxonomy" id="36050"/>
    <lineage>
        <taxon>Eukaryota</taxon>
        <taxon>Fungi</taxon>
        <taxon>Dikarya</taxon>
        <taxon>Ascomycota</taxon>
        <taxon>Pezizomycotina</taxon>
        <taxon>Sordariomycetes</taxon>
        <taxon>Hypocreomycetidae</taxon>
        <taxon>Hypocreales</taxon>
        <taxon>Nectriaceae</taxon>
        <taxon>Fusarium</taxon>
    </lineage>
</organism>